<dbReference type="GO" id="GO:0032299">
    <property type="term" value="C:ribonuclease H2 complex"/>
    <property type="evidence" value="ECO:0007669"/>
    <property type="project" value="InterPro"/>
</dbReference>
<dbReference type="AlphaFoldDB" id="A0AAV2RCC8"/>
<name>A0AAV2RCC8_MEGNR</name>
<dbReference type="Pfam" id="PF08615">
    <property type="entry name" value="RNase_H2_suC"/>
    <property type="match status" value="1"/>
</dbReference>
<accession>A0AAV2RCC8</accession>
<protein>
    <submittedName>
        <fullName evidence="1">Uncharacterized protein</fullName>
    </submittedName>
</protein>
<reference evidence="1 2" key="1">
    <citation type="submission" date="2024-05" db="EMBL/GenBank/DDBJ databases">
        <authorList>
            <person name="Wallberg A."/>
        </authorList>
    </citation>
    <scope>NUCLEOTIDE SEQUENCE [LARGE SCALE GENOMIC DNA]</scope>
</reference>
<dbReference type="PANTHER" id="PTHR47063">
    <property type="entry name" value="RIBONUCLEASE H2 SUBUNIT C"/>
    <property type="match status" value="1"/>
</dbReference>
<dbReference type="CDD" id="cd09271">
    <property type="entry name" value="RNase_H2-C"/>
    <property type="match status" value="1"/>
</dbReference>
<dbReference type="GO" id="GO:0006401">
    <property type="term" value="P:RNA catabolic process"/>
    <property type="evidence" value="ECO:0007669"/>
    <property type="project" value="InterPro"/>
</dbReference>
<feature type="non-terminal residue" evidence="1">
    <location>
        <position position="135"/>
    </location>
</feature>
<dbReference type="InterPro" id="IPR052863">
    <property type="entry name" value="RNase_H2_subunit_C"/>
</dbReference>
<proteinExistence type="predicted"/>
<dbReference type="PANTHER" id="PTHR47063:SF1">
    <property type="entry name" value="RIBONUCLEASE H2 SUBUNIT C"/>
    <property type="match status" value="1"/>
</dbReference>
<organism evidence="1 2">
    <name type="scientific">Meganyctiphanes norvegica</name>
    <name type="common">Northern krill</name>
    <name type="synonym">Thysanopoda norvegica</name>
    <dbReference type="NCBI Taxonomy" id="48144"/>
    <lineage>
        <taxon>Eukaryota</taxon>
        <taxon>Metazoa</taxon>
        <taxon>Ecdysozoa</taxon>
        <taxon>Arthropoda</taxon>
        <taxon>Crustacea</taxon>
        <taxon>Multicrustacea</taxon>
        <taxon>Malacostraca</taxon>
        <taxon>Eumalacostraca</taxon>
        <taxon>Eucarida</taxon>
        <taxon>Euphausiacea</taxon>
        <taxon>Euphausiidae</taxon>
        <taxon>Meganyctiphanes</taxon>
    </lineage>
</organism>
<evidence type="ECO:0000313" key="2">
    <source>
        <dbReference type="Proteomes" id="UP001497623"/>
    </source>
</evidence>
<gene>
    <name evidence="1" type="ORF">MNOR_LOCUS21760</name>
</gene>
<dbReference type="Proteomes" id="UP001497623">
    <property type="component" value="Unassembled WGS sequence"/>
</dbReference>
<keyword evidence="2" id="KW-1185">Reference proteome</keyword>
<dbReference type="Gene3D" id="2.40.128.680">
    <property type="match status" value="1"/>
</dbReference>
<dbReference type="EMBL" id="CAXKWB010017748">
    <property type="protein sequence ID" value="CAL4119779.1"/>
    <property type="molecule type" value="Genomic_DNA"/>
</dbReference>
<comment type="caution">
    <text evidence="1">The sequence shown here is derived from an EMBL/GenBank/DDBJ whole genome shotgun (WGS) entry which is preliminary data.</text>
</comment>
<dbReference type="InterPro" id="IPR013924">
    <property type="entry name" value="RNase_H2_suC"/>
</dbReference>
<sequence>MDKLNTYIAHHNLREHRSRIKQIHYIPCRGIECKWDKFYQTPYQPSVVASTLRRKGTLRGYPLDGAVMSVPEGYTGVVLKETRPSINEDDDRTLRGICQFKEFTYWNLDREPGQGDKFNQAMNWMEIAGAIHDRC</sequence>
<evidence type="ECO:0000313" key="1">
    <source>
        <dbReference type="EMBL" id="CAL4119779.1"/>
    </source>
</evidence>